<dbReference type="EMBL" id="JBJXBP010000004">
    <property type="protein sequence ID" value="KAL3833979.1"/>
    <property type="molecule type" value="Genomic_DNA"/>
</dbReference>
<dbReference type="PANTHER" id="PTHR46162">
    <property type="entry name" value="TRAF-LIKE FAMILY PROTEIN"/>
    <property type="match status" value="1"/>
</dbReference>
<evidence type="ECO:0000259" key="1">
    <source>
        <dbReference type="PROSITE" id="PS50144"/>
    </source>
</evidence>
<dbReference type="InterPro" id="IPR008974">
    <property type="entry name" value="TRAF-like"/>
</dbReference>
<reference evidence="2 3" key="1">
    <citation type="submission" date="2024-12" db="EMBL/GenBank/DDBJ databases">
        <title>The unique morphological basis and parallel evolutionary history of personate flowers in Penstemon.</title>
        <authorList>
            <person name="Depatie T.H."/>
            <person name="Wessinger C.A."/>
        </authorList>
    </citation>
    <scope>NUCLEOTIDE SEQUENCE [LARGE SCALE GENOMIC DNA]</scope>
    <source>
        <strain evidence="2">WTNN_2</strain>
        <tissue evidence="2">Leaf</tissue>
    </source>
</reference>
<sequence length="330" mass="37932">MAINLRNLEDNDVFTVETRDVPPSHFLFKIQNFSSLSENGIDEYESTEFTAGEYKWKIIVYPNWQESGNDGDNVNVFLAVADTKSLPTRWEFNAVSTIFLYNQKSDNFLSIRGRTQRFHALNLKWGFCISKSSLIDPCNGYLVNDDCVFGAEVFIIKSQGVVECLSVSKVGEHYQRCLKIPQFSKLEKKWVSEKFLACDLNWKLEVHPRGFGEGKGCSISIFLRLVDSMKVKAKYTLTMKDQIKGKHCTFSGSSWFASGSDNCGSRSFMPISDMNDPGKGYLVKDCCIVEVEISVQATVHNKIMRYEYLQFQFENWNLLQVRRWNFFIIS</sequence>
<evidence type="ECO:0000313" key="3">
    <source>
        <dbReference type="Proteomes" id="UP001634393"/>
    </source>
</evidence>
<dbReference type="PANTHER" id="PTHR46162:SF20">
    <property type="entry name" value="UBIQUITIN CARBOXYL-TERMINAL HYDROLASE 7-LIKE ISOFORM X1"/>
    <property type="match status" value="1"/>
</dbReference>
<keyword evidence="3" id="KW-1185">Reference proteome</keyword>
<proteinExistence type="predicted"/>
<accession>A0ABD3TAI8</accession>
<dbReference type="SMART" id="SM00061">
    <property type="entry name" value="MATH"/>
    <property type="match status" value="2"/>
</dbReference>
<dbReference type="CDD" id="cd00121">
    <property type="entry name" value="MATH"/>
    <property type="match status" value="2"/>
</dbReference>
<name>A0ABD3TAI8_9LAMI</name>
<feature type="domain" description="MATH" evidence="1">
    <location>
        <begin position="173"/>
        <end position="293"/>
    </location>
</feature>
<comment type="caution">
    <text evidence="2">The sequence shown here is derived from an EMBL/GenBank/DDBJ whole genome shotgun (WGS) entry which is preliminary data.</text>
</comment>
<dbReference type="Gene3D" id="2.60.210.10">
    <property type="entry name" value="Apoptosis, Tumor Necrosis Factor Receptor Associated Protein 2, Chain A"/>
    <property type="match status" value="2"/>
</dbReference>
<dbReference type="PROSITE" id="PS50144">
    <property type="entry name" value="MATH"/>
    <property type="match status" value="2"/>
</dbReference>
<dbReference type="Proteomes" id="UP001634393">
    <property type="component" value="Unassembled WGS sequence"/>
</dbReference>
<gene>
    <name evidence="2" type="ORF">ACJIZ3_008715</name>
</gene>
<organism evidence="2 3">
    <name type="scientific">Penstemon smallii</name>
    <dbReference type="NCBI Taxonomy" id="265156"/>
    <lineage>
        <taxon>Eukaryota</taxon>
        <taxon>Viridiplantae</taxon>
        <taxon>Streptophyta</taxon>
        <taxon>Embryophyta</taxon>
        <taxon>Tracheophyta</taxon>
        <taxon>Spermatophyta</taxon>
        <taxon>Magnoliopsida</taxon>
        <taxon>eudicotyledons</taxon>
        <taxon>Gunneridae</taxon>
        <taxon>Pentapetalae</taxon>
        <taxon>asterids</taxon>
        <taxon>lamiids</taxon>
        <taxon>Lamiales</taxon>
        <taxon>Plantaginaceae</taxon>
        <taxon>Cheloneae</taxon>
        <taxon>Penstemon</taxon>
    </lineage>
</organism>
<dbReference type="Pfam" id="PF22486">
    <property type="entry name" value="MATH_2"/>
    <property type="match status" value="2"/>
</dbReference>
<protein>
    <recommendedName>
        <fullName evidence="1">MATH domain-containing protein</fullName>
    </recommendedName>
</protein>
<dbReference type="SUPFAM" id="SSF49599">
    <property type="entry name" value="TRAF domain-like"/>
    <property type="match status" value="2"/>
</dbReference>
<dbReference type="InterPro" id="IPR002083">
    <property type="entry name" value="MATH/TRAF_dom"/>
</dbReference>
<dbReference type="AlphaFoldDB" id="A0ABD3TAI8"/>
<feature type="domain" description="MATH" evidence="1">
    <location>
        <begin position="23"/>
        <end position="153"/>
    </location>
</feature>
<evidence type="ECO:0000313" key="2">
    <source>
        <dbReference type="EMBL" id="KAL3833979.1"/>
    </source>
</evidence>